<sequence length="56" mass="6309">MLVSTIIQPGGRTNLQNQSSWVHGWKKRMAGLLRLTPGHSTSTVYLTLKFCGSRFF</sequence>
<evidence type="ECO:0000313" key="1">
    <source>
        <dbReference type="EMBL" id="JAH38021.1"/>
    </source>
</evidence>
<accession>A0A0E9S9R7</accession>
<reference evidence="1" key="1">
    <citation type="submission" date="2014-11" db="EMBL/GenBank/DDBJ databases">
        <authorList>
            <person name="Amaro Gonzalez C."/>
        </authorList>
    </citation>
    <scope>NUCLEOTIDE SEQUENCE</scope>
</reference>
<name>A0A0E9S9R7_ANGAN</name>
<dbReference type="EMBL" id="GBXM01070556">
    <property type="protein sequence ID" value="JAH38021.1"/>
    <property type="molecule type" value="Transcribed_RNA"/>
</dbReference>
<protein>
    <submittedName>
        <fullName evidence="1">Uncharacterized protein</fullName>
    </submittedName>
</protein>
<reference evidence="1" key="2">
    <citation type="journal article" date="2015" name="Fish Shellfish Immunol.">
        <title>Early steps in the European eel (Anguilla anguilla)-Vibrio vulnificus interaction in the gills: Role of the RtxA13 toxin.</title>
        <authorList>
            <person name="Callol A."/>
            <person name="Pajuelo D."/>
            <person name="Ebbesson L."/>
            <person name="Teles M."/>
            <person name="MacKenzie S."/>
            <person name="Amaro C."/>
        </authorList>
    </citation>
    <scope>NUCLEOTIDE SEQUENCE</scope>
</reference>
<proteinExistence type="predicted"/>
<dbReference type="AlphaFoldDB" id="A0A0E9S9R7"/>
<organism evidence="1">
    <name type="scientific">Anguilla anguilla</name>
    <name type="common">European freshwater eel</name>
    <name type="synonym">Muraena anguilla</name>
    <dbReference type="NCBI Taxonomy" id="7936"/>
    <lineage>
        <taxon>Eukaryota</taxon>
        <taxon>Metazoa</taxon>
        <taxon>Chordata</taxon>
        <taxon>Craniata</taxon>
        <taxon>Vertebrata</taxon>
        <taxon>Euteleostomi</taxon>
        <taxon>Actinopterygii</taxon>
        <taxon>Neopterygii</taxon>
        <taxon>Teleostei</taxon>
        <taxon>Anguilliformes</taxon>
        <taxon>Anguillidae</taxon>
        <taxon>Anguilla</taxon>
    </lineage>
</organism>